<dbReference type="PANTHER" id="PTHR24421">
    <property type="entry name" value="NITRATE/NITRITE SENSOR PROTEIN NARX-RELATED"/>
    <property type="match status" value="1"/>
</dbReference>
<feature type="transmembrane region" description="Helical" evidence="6">
    <location>
        <begin position="340"/>
        <end position="358"/>
    </location>
</feature>
<dbReference type="Proteomes" id="UP000093104">
    <property type="component" value="Unassembled WGS sequence"/>
</dbReference>
<evidence type="ECO:0000313" key="9">
    <source>
        <dbReference type="Proteomes" id="UP000093104"/>
    </source>
</evidence>
<comment type="catalytic activity">
    <reaction evidence="1">
        <text>ATP + protein L-histidine = ADP + protein N-phospho-L-histidine.</text>
        <dbReference type="EC" id="2.7.13.3"/>
    </reaction>
</comment>
<dbReference type="GO" id="GO:0004673">
    <property type="term" value="F:protein histidine kinase activity"/>
    <property type="evidence" value="ECO:0007669"/>
    <property type="project" value="UniProtKB-EC"/>
</dbReference>
<comment type="caution">
    <text evidence="8">The sequence shown here is derived from an EMBL/GenBank/DDBJ whole genome shotgun (WGS) entry which is preliminary data.</text>
</comment>
<dbReference type="Pfam" id="PF02518">
    <property type="entry name" value="HATPase_c"/>
    <property type="match status" value="1"/>
</dbReference>
<evidence type="ECO:0000256" key="3">
    <source>
        <dbReference type="ARBA" id="ARBA00022679"/>
    </source>
</evidence>
<name>A0A1C7ZAK2_PSESX</name>
<evidence type="ECO:0000256" key="6">
    <source>
        <dbReference type="SAM" id="Phobius"/>
    </source>
</evidence>
<sequence length="627" mass="71021">MLTFWLPGIAGLTTAHAQTALHLTAGELLSTPSQGFSAPPYEVDERLFSGQWQPVELPHALPRELDLSEDSHDSHTTPTIVSWYRLHVPAQVSTSDLRTLYLPRWKTDGKLAVYADGRLLYMSSDNVYWNGWNIPLLIPLEATSNAHVPKVILLRIERPRFSGGGISSVWVEGGDSMNWRYRVRYMMQVGLPYAGSTAFLAIGTFSFFVWCWLRRETSYLLFFFISVASFIRTLHYYVGENKLPISEEWFTWLTINSLFWMVVVTHLFLNYLHRRPQRWLNLTVYLTTFGVGVFTLPALSGLLNAYALAPLTYLVVIVVGSMVAGGGLYQSWRVRSRDGLILSGWAVIGMLFGCHDWALQNNYLSIENIYLGPYSNIGAFLICMHIMFRRYIQANESVLQLNESLTFRLQEREDELELSHQRLREIEHRQILSCERQRLMQDMHDGMGSSLLVALLSAEKGELDSAMLADVLKTCIDDLKLTIDSMEPVEADLLLLLATLRFRLTPRLESAGIALRWDIENVPALDWLDPRNALHILRILQEAFSNIIKHTQATVIYVATSFDDEHVRVIVTDNGQGFPAQPMSGHKGKGLSNQLSRANSIGAQIQLESSDSGTRLTLVMPIKGLNR</sequence>
<dbReference type="InterPro" id="IPR036890">
    <property type="entry name" value="HATPase_C_sf"/>
</dbReference>
<dbReference type="EC" id="2.7.13.3" evidence="2"/>
<gene>
    <name evidence="8" type="ORF">AFK24_10005</name>
</gene>
<accession>A0A1C7ZAK2</accession>
<dbReference type="Gene3D" id="3.30.565.10">
    <property type="entry name" value="Histidine kinase-like ATPase, C-terminal domain"/>
    <property type="match status" value="1"/>
</dbReference>
<evidence type="ECO:0000313" key="8">
    <source>
        <dbReference type="EMBL" id="OCR25225.1"/>
    </source>
</evidence>
<feature type="transmembrane region" description="Helical" evidence="6">
    <location>
        <begin position="279"/>
        <end position="299"/>
    </location>
</feature>
<feature type="transmembrane region" description="Helical" evidence="6">
    <location>
        <begin position="250"/>
        <end position="272"/>
    </location>
</feature>
<dbReference type="InterPro" id="IPR050482">
    <property type="entry name" value="Sensor_HK_TwoCompSys"/>
</dbReference>
<dbReference type="InterPro" id="IPR005467">
    <property type="entry name" value="His_kinase_dom"/>
</dbReference>
<dbReference type="SUPFAM" id="SSF55874">
    <property type="entry name" value="ATPase domain of HSP90 chaperone/DNA topoisomerase II/histidine kinase"/>
    <property type="match status" value="1"/>
</dbReference>
<dbReference type="InterPro" id="IPR003594">
    <property type="entry name" value="HATPase_dom"/>
</dbReference>
<evidence type="ECO:0000256" key="5">
    <source>
        <dbReference type="ARBA" id="ARBA00023012"/>
    </source>
</evidence>
<feature type="transmembrane region" description="Helical" evidence="6">
    <location>
        <begin position="370"/>
        <end position="388"/>
    </location>
</feature>
<keyword evidence="6" id="KW-0472">Membrane</keyword>
<dbReference type="CDD" id="cd16917">
    <property type="entry name" value="HATPase_UhpB-NarQ-NarX-like"/>
    <property type="match status" value="1"/>
</dbReference>
<dbReference type="GO" id="GO:0000160">
    <property type="term" value="P:phosphorelay signal transduction system"/>
    <property type="evidence" value="ECO:0007669"/>
    <property type="project" value="UniProtKB-KW"/>
</dbReference>
<protein>
    <recommendedName>
        <fullName evidence="2">histidine kinase</fullName>
        <ecNumber evidence="2">2.7.13.3</ecNumber>
    </recommendedName>
</protein>
<proteinExistence type="predicted"/>
<evidence type="ECO:0000256" key="2">
    <source>
        <dbReference type="ARBA" id="ARBA00012438"/>
    </source>
</evidence>
<feature type="transmembrane region" description="Helical" evidence="6">
    <location>
        <begin position="305"/>
        <end position="328"/>
    </location>
</feature>
<organism evidence="8 9">
    <name type="scientific">Pseudomonas syringae</name>
    <dbReference type="NCBI Taxonomy" id="317"/>
    <lineage>
        <taxon>Bacteria</taxon>
        <taxon>Pseudomonadati</taxon>
        <taxon>Pseudomonadota</taxon>
        <taxon>Gammaproteobacteria</taxon>
        <taxon>Pseudomonadales</taxon>
        <taxon>Pseudomonadaceae</taxon>
        <taxon>Pseudomonas</taxon>
    </lineage>
</organism>
<evidence type="ECO:0000256" key="1">
    <source>
        <dbReference type="ARBA" id="ARBA00000085"/>
    </source>
</evidence>
<dbReference type="AlphaFoldDB" id="A0A1C7ZAK2"/>
<evidence type="ECO:0000259" key="7">
    <source>
        <dbReference type="PROSITE" id="PS50109"/>
    </source>
</evidence>
<evidence type="ECO:0000256" key="4">
    <source>
        <dbReference type="ARBA" id="ARBA00022777"/>
    </source>
</evidence>
<dbReference type="SMART" id="SM00387">
    <property type="entry name" value="HATPase_c"/>
    <property type="match status" value="1"/>
</dbReference>
<dbReference type="EMBL" id="LGSI01000037">
    <property type="protein sequence ID" value="OCR25225.1"/>
    <property type="molecule type" value="Genomic_DNA"/>
</dbReference>
<keyword evidence="5" id="KW-0902">Two-component regulatory system</keyword>
<keyword evidence="6" id="KW-0812">Transmembrane</keyword>
<dbReference type="PROSITE" id="PS50109">
    <property type="entry name" value="HIS_KIN"/>
    <property type="match status" value="1"/>
</dbReference>
<dbReference type="PANTHER" id="PTHR24421:SF10">
    <property type="entry name" value="NITRATE_NITRITE SENSOR PROTEIN NARQ"/>
    <property type="match status" value="1"/>
</dbReference>
<keyword evidence="4" id="KW-0418">Kinase</keyword>
<keyword evidence="3" id="KW-0808">Transferase</keyword>
<reference evidence="8 9" key="1">
    <citation type="submission" date="2015-07" db="EMBL/GenBank/DDBJ databases">
        <title>Draft genome sequence of a diazotrophic, plant growth-promoting rhizobacterium of the Pseudomonas syringae complex.</title>
        <authorList>
            <person name="Patten C.L."/>
            <person name="Jeong H."/>
        </authorList>
    </citation>
    <scope>NUCLEOTIDE SEQUENCE [LARGE SCALE GENOMIC DNA]</scope>
    <source>
        <strain evidence="8 9">GR12-2</strain>
    </source>
</reference>
<keyword evidence="6" id="KW-1133">Transmembrane helix</keyword>
<feature type="domain" description="Histidine kinase" evidence="7">
    <location>
        <begin position="438"/>
        <end position="624"/>
    </location>
</feature>
<feature type="transmembrane region" description="Helical" evidence="6">
    <location>
        <begin position="220"/>
        <end position="238"/>
    </location>
</feature>
<feature type="transmembrane region" description="Helical" evidence="6">
    <location>
        <begin position="190"/>
        <end position="213"/>
    </location>
</feature>